<dbReference type="InterPro" id="IPR039743">
    <property type="entry name" value="6GAL/EXGAL"/>
</dbReference>
<keyword evidence="2" id="KW-0378">Hydrolase</keyword>
<dbReference type="Pfam" id="PF14587">
    <property type="entry name" value="Glyco_hydr_30_2"/>
    <property type="match status" value="1"/>
</dbReference>
<sequence>MLKYNLKNIIHVLILITYAIANSLNAQSTKISIDSENVFQIMEGFGASDAWRCQFVGKYWPVEKKERIAELLFSTEFDGHATQSTGLSIWRFYNGAGTMEQGGHSGIKND</sequence>
<evidence type="ECO:0000313" key="3">
    <source>
        <dbReference type="Proteomes" id="UP000256629"/>
    </source>
</evidence>
<dbReference type="InterPro" id="IPR039514">
    <property type="entry name" value="6GAL-like"/>
</dbReference>
<dbReference type="OrthoDB" id="9806701at2"/>
<protein>
    <submittedName>
        <fullName evidence="2">O-glycosyl hydrolase family 30</fullName>
    </submittedName>
</protein>
<name>A0A3D9HLG1_9FLAO</name>
<accession>A0A3D9HLG1</accession>
<organism evidence="2 3">
    <name type="scientific">Seonamhaeicola aphaedonensis</name>
    <dbReference type="NCBI Taxonomy" id="1461338"/>
    <lineage>
        <taxon>Bacteria</taxon>
        <taxon>Pseudomonadati</taxon>
        <taxon>Bacteroidota</taxon>
        <taxon>Flavobacteriia</taxon>
        <taxon>Flavobacteriales</taxon>
        <taxon>Flavobacteriaceae</taxon>
    </lineage>
</organism>
<reference evidence="2 3" key="1">
    <citation type="submission" date="2018-07" db="EMBL/GenBank/DDBJ databases">
        <title>Genomic Encyclopedia of Type Strains, Phase III (KMG-III): the genomes of soil and plant-associated and newly described type strains.</title>
        <authorList>
            <person name="Whitman W."/>
        </authorList>
    </citation>
    <scope>NUCLEOTIDE SEQUENCE [LARGE SCALE GENOMIC DNA]</scope>
    <source>
        <strain evidence="2 3">CECT 8487</strain>
    </source>
</reference>
<dbReference type="Gene3D" id="3.20.20.80">
    <property type="entry name" value="Glycosidases"/>
    <property type="match status" value="1"/>
</dbReference>
<evidence type="ECO:0000313" key="2">
    <source>
        <dbReference type="EMBL" id="RED50330.1"/>
    </source>
</evidence>
<feature type="domain" description="Endo-beta-1,6-galactanase-like" evidence="1">
    <location>
        <begin position="29"/>
        <end position="109"/>
    </location>
</feature>
<dbReference type="PANTHER" id="PTHR42767:SF1">
    <property type="entry name" value="ENDO-BETA-1,6-GALACTANASE-LIKE DOMAIN-CONTAINING PROTEIN"/>
    <property type="match status" value="1"/>
</dbReference>
<gene>
    <name evidence="2" type="ORF">DFQ02_101358</name>
</gene>
<dbReference type="GO" id="GO:0004553">
    <property type="term" value="F:hydrolase activity, hydrolyzing O-glycosyl compounds"/>
    <property type="evidence" value="ECO:0007669"/>
    <property type="project" value="InterPro"/>
</dbReference>
<proteinExistence type="predicted"/>
<comment type="caution">
    <text evidence="2">The sequence shown here is derived from an EMBL/GenBank/DDBJ whole genome shotgun (WGS) entry which is preliminary data.</text>
</comment>
<evidence type="ECO:0000259" key="1">
    <source>
        <dbReference type="Pfam" id="PF14587"/>
    </source>
</evidence>
<dbReference type="AlphaFoldDB" id="A0A3D9HLG1"/>
<dbReference type="EMBL" id="QRDX01000001">
    <property type="protein sequence ID" value="RED50330.1"/>
    <property type="molecule type" value="Genomic_DNA"/>
</dbReference>
<keyword evidence="3" id="KW-1185">Reference proteome</keyword>
<dbReference type="Proteomes" id="UP000256629">
    <property type="component" value="Unassembled WGS sequence"/>
</dbReference>
<dbReference type="PANTHER" id="PTHR42767">
    <property type="entry name" value="ENDO-BETA-1,6-GALACTANASE"/>
    <property type="match status" value="1"/>
</dbReference>